<keyword evidence="4" id="KW-1185">Reference proteome</keyword>
<dbReference type="InterPro" id="IPR024302">
    <property type="entry name" value="SusD-like"/>
</dbReference>
<dbReference type="Pfam" id="PF12741">
    <property type="entry name" value="SusD-like"/>
    <property type="match status" value="1"/>
</dbReference>
<organism evidence="2 5">
    <name type="scientific">Flavobacterium pectinovorum</name>
    <dbReference type="NCBI Taxonomy" id="29533"/>
    <lineage>
        <taxon>Bacteria</taxon>
        <taxon>Pseudomonadati</taxon>
        <taxon>Bacteroidota</taxon>
        <taxon>Flavobacteriia</taxon>
        <taxon>Flavobacteriales</taxon>
        <taxon>Flavobacteriaceae</taxon>
        <taxon>Flavobacterium</taxon>
    </lineage>
</organism>
<evidence type="ECO:0000313" key="2">
    <source>
        <dbReference type="EMBL" id="OXB03294.1"/>
    </source>
</evidence>
<dbReference type="EMBL" id="FRBX01000001">
    <property type="protein sequence ID" value="SHL20790.1"/>
    <property type="molecule type" value="Genomic_DNA"/>
</dbReference>
<evidence type="ECO:0000313" key="5">
    <source>
        <dbReference type="Proteomes" id="UP000198431"/>
    </source>
</evidence>
<proteinExistence type="predicted"/>
<reference evidence="3 4" key="2">
    <citation type="submission" date="2016-11" db="EMBL/GenBank/DDBJ databases">
        <authorList>
            <person name="Varghese N."/>
            <person name="Submissions S."/>
        </authorList>
    </citation>
    <scope>NUCLEOTIDE SEQUENCE [LARGE SCALE GENOMIC DNA]</scope>
    <source>
        <strain evidence="3 4">DSM 6368</strain>
    </source>
</reference>
<accession>A0AB36NYD9</accession>
<evidence type="ECO:0000256" key="1">
    <source>
        <dbReference type="SAM" id="SignalP"/>
    </source>
</evidence>
<reference evidence="2 5" key="1">
    <citation type="submission" date="2016-11" db="EMBL/GenBank/DDBJ databases">
        <title>Whole genomes of Flavobacteriaceae.</title>
        <authorList>
            <person name="Stine C."/>
            <person name="Li C."/>
            <person name="Tadesse D."/>
        </authorList>
    </citation>
    <scope>NUCLEOTIDE SEQUENCE [LARGE SCALE GENOMIC DNA]</scope>
    <source>
        <strain evidence="2 5">ATCC 19366</strain>
    </source>
</reference>
<dbReference type="PROSITE" id="PS51257">
    <property type="entry name" value="PROKAR_LIPOPROTEIN"/>
    <property type="match status" value="1"/>
</dbReference>
<dbReference type="Gene3D" id="1.25.40.390">
    <property type="match status" value="1"/>
</dbReference>
<dbReference type="Proteomes" id="UP000198431">
    <property type="component" value="Unassembled WGS sequence"/>
</dbReference>
<dbReference type="EMBL" id="MUHB01000014">
    <property type="protein sequence ID" value="OXB03294.1"/>
    <property type="molecule type" value="Genomic_DNA"/>
</dbReference>
<dbReference type="SUPFAM" id="SSF48452">
    <property type="entry name" value="TPR-like"/>
    <property type="match status" value="1"/>
</dbReference>
<dbReference type="Proteomes" id="UP000184216">
    <property type="component" value="Unassembled WGS sequence"/>
</dbReference>
<sequence length="533" mass="57896">MKNYKIKTIGVVVSMLAVFSSCTKDFDEINTNKNTLTEDQLDQTLAGPAFASALYAGIHNGSYSSPGVDDQGTWGIATGILPSTFTQYLSCGYGTERNAFVNGYEGRGWLRFYTVAVPALNNAIKASEGNAEALAVLKIWKVFMYNQMVDAYGPIPYTEAGNNKEKVPYDSVDFIYGDFFKLLDEANATLNSTSVTTVAALQPNDRVYSGNVANWKRFGNSMRLRLALRISDVDPAKAKTQAEAAVAAGVIENNEESATFKVSNITPNNMNMIVNAWGYYMTASMESLLVGYGDPRLAKWFAPANPTAAPAAQFYRGRPVGGLQGQFGTTTFSMFNNDVLGSGSNGTLSETKNIEIFMASENYLSRAEGALNGWNMNGSAQFLYEQGISLSLRQWGITDPTAIANYIAGTSTPSIPSAAALYPTIGLETVPVTLPVAWDASEANQRTQIAVQKYLAIFPESWEAWADLRRSDAKVIYPPINTDNVEAGVGKSLMKRVIFVTNEYSSNRDAVTDAITKLGGPDSGGTRLWWDIK</sequence>
<keyword evidence="3" id="KW-0449">Lipoprotein</keyword>
<comment type="caution">
    <text evidence="2">The sequence shown here is derived from an EMBL/GenBank/DDBJ whole genome shotgun (WGS) entry which is preliminary data.</text>
</comment>
<name>A0AB36NYD9_9FLAO</name>
<feature type="signal peptide" evidence="1">
    <location>
        <begin position="1"/>
        <end position="23"/>
    </location>
</feature>
<gene>
    <name evidence="2" type="ORF">B0A72_15255</name>
    <name evidence="3" type="ORF">SAMN05444387_0021</name>
</gene>
<evidence type="ECO:0000313" key="4">
    <source>
        <dbReference type="Proteomes" id="UP000184216"/>
    </source>
</evidence>
<protein>
    <submittedName>
        <fullName evidence="3">Susd and RagB outer membrane lipoprotein</fullName>
    </submittedName>
</protein>
<feature type="chain" id="PRO_5044304185" evidence="1">
    <location>
        <begin position="24"/>
        <end position="533"/>
    </location>
</feature>
<dbReference type="InterPro" id="IPR011990">
    <property type="entry name" value="TPR-like_helical_dom_sf"/>
</dbReference>
<dbReference type="AlphaFoldDB" id="A0AB36NYD9"/>
<evidence type="ECO:0000313" key="3">
    <source>
        <dbReference type="EMBL" id="SHL20790.1"/>
    </source>
</evidence>
<keyword evidence="1" id="KW-0732">Signal</keyword>
<dbReference type="RefSeq" id="WP_073392731.1">
    <property type="nucleotide sequence ID" value="NZ_FRBX01000001.1"/>
</dbReference>